<keyword evidence="2" id="KW-1185">Reference proteome</keyword>
<name>A0A6A5QYE8_AMPQU</name>
<protein>
    <submittedName>
        <fullName evidence="1">Uncharacterized protein</fullName>
    </submittedName>
</protein>
<dbReference type="EMBL" id="ML979133">
    <property type="protein sequence ID" value="KAF1919880.1"/>
    <property type="molecule type" value="Genomic_DNA"/>
</dbReference>
<evidence type="ECO:0000313" key="2">
    <source>
        <dbReference type="Proteomes" id="UP000800096"/>
    </source>
</evidence>
<proteinExistence type="predicted"/>
<accession>A0A6A5QYE8</accession>
<evidence type="ECO:0000313" key="1">
    <source>
        <dbReference type="EMBL" id="KAF1919880.1"/>
    </source>
</evidence>
<gene>
    <name evidence="1" type="ORF">BDU57DRAFT_527800</name>
</gene>
<dbReference type="Proteomes" id="UP000800096">
    <property type="component" value="Unassembled WGS sequence"/>
</dbReference>
<organism evidence="1 2">
    <name type="scientific">Ampelomyces quisqualis</name>
    <name type="common">Powdery mildew agent</name>
    <dbReference type="NCBI Taxonomy" id="50730"/>
    <lineage>
        <taxon>Eukaryota</taxon>
        <taxon>Fungi</taxon>
        <taxon>Dikarya</taxon>
        <taxon>Ascomycota</taxon>
        <taxon>Pezizomycotina</taxon>
        <taxon>Dothideomycetes</taxon>
        <taxon>Pleosporomycetidae</taxon>
        <taxon>Pleosporales</taxon>
        <taxon>Pleosporineae</taxon>
        <taxon>Phaeosphaeriaceae</taxon>
        <taxon>Ampelomyces</taxon>
    </lineage>
</organism>
<reference evidence="1" key="1">
    <citation type="journal article" date="2020" name="Stud. Mycol.">
        <title>101 Dothideomycetes genomes: a test case for predicting lifestyles and emergence of pathogens.</title>
        <authorList>
            <person name="Haridas S."/>
            <person name="Albert R."/>
            <person name="Binder M."/>
            <person name="Bloem J."/>
            <person name="Labutti K."/>
            <person name="Salamov A."/>
            <person name="Andreopoulos B."/>
            <person name="Baker S."/>
            <person name="Barry K."/>
            <person name="Bills G."/>
            <person name="Bluhm B."/>
            <person name="Cannon C."/>
            <person name="Castanera R."/>
            <person name="Culley D."/>
            <person name="Daum C."/>
            <person name="Ezra D."/>
            <person name="Gonzalez J."/>
            <person name="Henrissat B."/>
            <person name="Kuo A."/>
            <person name="Liang C."/>
            <person name="Lipzen A."/>
            <person name="Lutzoni F."/>
            <person name="Magnuson J."/>
            <person name="Mondo S."/>
            <person name="Nolan M."/>
            <person name="Ohm R."/>
            <person name="Pangilinan J."/>
            <person name="Park H.-J."/>
            <person name="Ramirez L."/>
            <person name="Alfaro M."/>
            <person name="Sun H."/>
            <person name="Tritt A."/>
            <person name="Yoshinaga Y."/>
            <person name="Zwiers L.-H."/>
            <person name="Turgeon B."/>
            <person name="Goodwin S."/>
            <person name="Spatafora J."/>
            <person name="Crous P."/>
            <person name="Grigoriev I."/>
        </authorList>
    </citation>
    <scope>NUCLEOTIDE SEQUENCE</scope>
    <source>
        <strain evidence="1">HMLAC05119</strain>
    </source>
</reference>
<sequence length="183" mass="20206">MGASHKANLPSLPIRGAISASSSAQHMITKPTDDTPARHGLAGAQPEVQLFTLPPPRRASTLSESSDNSLPEFEPAAYFEEGAANTYLAQFVGTAAYYKSRKFRNKEADGRAQVPGLEDYPAVSSECVAEKPTVSGPLVMIFGKTNVRRASLQRKFEIRLQRTNRRMKRLRKLYGTESMFGWD</sequence>
<dbReference type="OrthoDB" id="3785820at2759"/>
<dbReference type="AlphaFoldDB" id="A0A6A5QYE8"/>